<evidence type="ECO:0000313" key="2">
    <source>
        <dbReference type="Proteomes" id="UP000807785"/>
    </source>
</evidence>
<protein>
    <submittedName>
        <fullName evidence="1">Uncharacterized protein</fullName>
    </submittedName>
</protein>
<gene>
    <name evidence="1" type="ORF">IPH26_17615</name>
</gene>
<organism evidence="1 2">
    <name type="scientific">Candidatus Methylophosphatis roskildensis</name>
    <dbReference type="NCBI Taxonomy" id="2899263"/>
    <lineage>
        <taxon>Bacteria</taxon>
        <taxon>Pseudomonadati</taxon>
        <taxon>Pseudomonadota</taxon>
        <taxon>Betaproteobacteria</taxon>
        <taxon>Nitrosomonadales</taxon>
        <taxon>Sterolibacteriaceae</taxon>
        <taxon>Candidatus Methylophosphatis</taxon>
    </lineage>
</organism>
<sequence length="355" mass="39425">MPDTAPTFSFHLEGAPASGHAIPASVLVQVVENAQNAVELIGYFVEGKEIKRRLRIPARMSRKYQLVCHVPVAGSYALPLSLGDPLSDLFALDDIQKVWGLFSGLLRGVSACDERLVRDALPDGTVRRRVLECFKAMAPGAGANWHLDIRGDDDQSFALFDDKTQPFVQGTLVPAEQREAERTITGELKTINFTQRQFSIVYPPTERELVCSYDEAIEDLLYENRRSLIQVTGRVVLNDEDQPKEIHEVSDICDLDLSPFSVEHLRADGRTLTARVPVVIEPTLDDSKQYLCLANEALGIDVFAHTREKLAVELAEQVLMLWDEYALASDDSLEESAQALKQALLNTFTEVADAA</sequence>
<dbReference type="Proteomes" id="UP000807785">
    <property type="component" value="Unassembled WGS sequence"/>
</dbReference>
<proteinExistence type="predicted"/>
<dbReference type="AlphaFoldDB" id="A0A9D7E179"/>
<comment type="caution">
    <text evidence="1">The sequence shown here is derived from an EMBL/GenBank/DDBJ whole genome shotgun (WGS) entry which is preliminary data.</text>
</comment>
<dbReference type="EMBL" id="JADJEV010000004">
    <property type="protein sequence ID" value="MBK6974670.1"/>
    <property type="molecule type" value="Genomic_DNA"/>
</dbReference>
<name>A0A9D7E179_9PROT</name>
<accession>A0A9D7E179</accession>
<evidence type="ECO:0000313" key="1">
    <source>
        <dbReference type="EMBL" id="MBK6974670.1"/>
    </source>
</evidence>
<reference evidence="1" key="1">
    <citation type="submission" date="2020-10" db="EMBL/GenBank/DDBJ databases">
        <title>Connecting structure to function with the recovery of over 1000 high-quality activated sludge metagenome-assembled genomes encoding full-length rRNA genes using long-read sequencing.</title>
        <authorList>
            <person name="Singleton C.M."/>
            <person name="Petriglieri F."/>
            <person name="Kristensen J.M."/>
            <person name="Kirkegaard R.H."/>
            <person name="Michaelsen T.Y."/>
            <person name="Andersen M.H."/>
            <person name="Karst S.M."/>
            <person name="Dueholm M.S."/>
            <person name="Nielsen P.H."/>
            <person name="Albertsen M."/>
        </authorList>
    </citation>
    <scope>NUCLEOTIDE SEQUENCE</scope>
    <source>
        <strain evidence="1">Bjer_18-Q3-R1-45_BAT3C.347</strain>
    </source>
</reference>